<reference evidence="2 3" key="1">
    <citation type="submission" date="2017-11" db="EMBL/GenBank/DDBJ databases">
        <authorList>
            <person name="Duchaud E."/>
        </authorList>
    </citation>
    <scope>NUCLEOTIDE SEQUENCE [LARGE SCALE GENOMIC DNA]</scope>
    <source>
        <strain evidence="2 3">TNO010</strain>
    </source>
</reference>
<proteinExistence type="predicted"/>
<dbReference type="EMBL" id="OENE01000013">
    <property type="protein sequence ID" value="SOU88429.1"/>
    <property type="molecule type" value="Genomic_DNA"/>
</dbReference>
<dbReference type="AlphaFoldDB" id="A0A2I2M7A6"/>
<dbReference type="Proteomes" id="UP000490060">
    <property type="component" value="Unassembled WGS sequence"/>
</dbReference>
<feature type="domain" description="Outer membrane protein beta-barrel" evidence="1">
    <location>
        <begin position="20"/>
        <end position="174"/>
    </location>
</feature>
<dbReference type="InterPro" id="IPR025665">
    <property type="entry name" value="Beta-barrel_OMP_2"/>
</dbReference>
<dbReference type="SUPFAM" id="SSF56925">
    <property type="entry name" value="OMPA-like"/>
    <property type="match status" value="1"/>
</dbReference>
<evidence type="ECO:0000313" key="3">
    <source>
        <dbReference type="Proteomes" id="UP000490060"/>
    </source>
</evidence>
<sequence length="209" mass="22691">MKKIILGALLFIGATQMQGQTQYGIKGGINYNSDSFSDVKNDVLSGGESKTGFHAGVFLRGKIPIIGLFIQPELVYTQLNSDVIFTPDATSSPIKTSYSFRKIDVPVLIGKKLGGVGRVFAGPAFQYVIEGDFDTDKIKDVKADGFSVGMQLGAGLDLGKFGVDVRWERAFSDTQSELIKNKTAANPNTTNVEFDTRVNQIIVGISYMF</sequence>
<organism evidence="2 3">
    <name type="scientific">Tenacibaculum finnmarkense genomovar ulcerans</name>
    <dbReference type="NCBI Taxonomy" id="2781388"/>
    <lineage>
        <taxon>Bacteria</taxon>
        <taxon>Pseudomonadati</taxon>
        <taxon>Bacteroidota</taxon>
        <taxon>Flavobacteriia</taxon>
        <taxon>Flavobacteriales</taxon>
        <taxon>Flavobacteriaceae</taxon>
        <taxon>Tenacibaculum</taxon>
        <taxon>Tenacibaculum finnmarkense</taxon>
    </lineage>
</organism>
<dbReference type="RefSeq" id="WP_172505137.1">
    <property type="nucleotide sequence ID" value="NZ_OENE01000013.1"/>
</dbReference>
<evidence type="ECO:0000259" key="1">
    <source>
        <dbReference type="Pfam" id="PF13568"/>
    </source>
</evidence>
<evidence type="ECO:0000313" key="2">
    <source>
        <dbReference type="EMBL" id="SOU88429.1"/>
    </source>
</evidence>
<dbReference type="Pfam" id="PF13568">
    <property type="entry name" value="OMP_b-brl_2"/>
    <property type="match status" value="1"/>
</dbReference>
<gene>
    <name evidence="2" type="ORF">TNO010_200020</name>
</gene>
<protein>
    <recommendedName>
        <fullName evidence="1">Outer membrane protein beta-barrel domain-containing protein</fullName>
    </recommendedName>
</protein>
<dbReference type="InterPro" id="IPR011250">
    <property type="entry name" value="OMP/PagP_B-barrel"/>
</dbReference>
<accession>A0A2I2M7A6</accession>
<name>A0A2I2M7A6_9FLAO</name>